<dbReference type="EMBL" id="WBVX01000046">
    <property type="protein sequence ID" value="KAB2676507.1"/>
    <property type="molecule type" value="Genomic_DNA"/>
</dbReference>
<dbReference type="InterPro" id="IPR036388">
    <property type="entry name" value="WH-like_DNA-bd_sf"/>
</dbReference>
<keyword evidence="3" id="KW-0731">Sigma factor</keyword>
<proteinExistence type="inferred from homology"/>
<feature type="domain" description="RNA polymerase sigma factor 70 region 4 type 2" evidence="6">
    <location>
        <begin position="108"/>
        <end position="160"/>
    </location>
</feature>
<dbReference type="InterPro" id="IPR013249">
    <property type="entry name" value="RNA_pol_sigma70_r4_t2"/>
</dbReference>
<comment type="similarity">
    <text evidence="1">Belongs to the sigma-70 factor family. ECF subfamily.</text>
</comment>
<evidence type="ECO:0000259" key="5">
    <source>
        <dbReference type="Pfam" id="PF04542"/>
    </source>
</evidence>
<evidence type="ECO:0000256" key="3">
    <source>
        <dbReference type="ARBA" id="ARBA00023082"/>
    </source>
</evidence>
<dbReference type="InterPro" id="IPR013325">
    <property type="entry name" value="RNA_pol_sigma_r2"/>
</dbReference>
<dbReference type="InterPro" id="IPR039425">
    <property type="entry name" value="RNA_pol_sigma-70-like"/>
</dbReference>
<dbReference type="Gene3D" id="1.10.1740.10">
    <property type="match status" value="1"/>
</dbReference>
<dbReference type="AlphaFoldDB" id="A0A6L3Y919"/>
<dbReference type="SUPFAM" id="SSF88946">
    <property type="entry name" value="Sigma2 domain of RNA polymerase sigma factors"/>
    <property type="match status" value="1"/>
</dbReference>
<dbReference type="Pfam" id="PF04542">
    <property type="entry name" value="Sigma70_r2"/>
    <property type="match status" value="1"/>
</dbReference>
<evidence type="ECO:0000256" key="1">
    <source>
        <dbReference type="ARBA" id="ARBA00010641"/>
    </source>
</evidence>
<keyword evidence="4" id="KW-0804">Transcription</keyword>
<dbReference type="InterPro" id="IPR013324">
    <property type="entry name" value="RNA_pol_sigma_r3/r4-like"/>
</dbReference>
<evidence type="ECO:0000256" key="4">
    <source>
        <dbReference type="ARBA" id="ARBA00023163"/>
    </source>
</evidence>
<dbReference type="PANTHER" id="PTHR43133:SF63">
    <property type="entry name" value="RNA POLYMERASE SIGMA FACTOR FECI-RELATED"/>
    <property type="match status" value="1"/>
</dbReference>
<protein>
    <submittedName>
        <fullName evidence="7">RNA polymerase sigma factor</fullName>
    </submittedName>
</protein>
<reference evidence="7 8" key="1">
    <citation type="submission" date="2019-09" db="EMBL/GenBank/DDBJ databases">
        <title>Taxonomic organization of the family Brucellaceae based on a phylogenomic approach.</title>
        <authorList>
            <person name="Leclercq S."/>
            <person name="Cloeckaert A."/>
            <person name="Zygmunt M.S."/>
        </authorList>
    </citation>
    <scope>NUCLEOTIDE SEQUENCE [LARGE SCALE GENOMIC DNA]</scope>
    <source>
        <strain evidence="7 8">WS1830</strain>
    </source>
</reference>
<dbReference type="GO" id="GO:0006352">
    <property type="term" value="P:DNA-templated transcription initiation"/>
    <property type="evidence" value="ECO:0007669"/>
    <property type="project" value="InterPro"/>
</dbReference>
<dbReference type="PANTHER" id="PTHR43133">
    <property type="entry name" value="RNA POLYMERASE ECF-TYPE SIGMA FACTO"/>
    <property type="match status" value="1"/>
</dbReference>
<evidence type="ECO:0000259" key="6">
    <source>
        <dbReference type="Pfam" id="PF08281"/>
    </source>
</evidence>
<feature type="domain" description="RNA polymerase sigma-70 region 2" evidence="5">
    <location>
        <begin position="11"/>
        <end position="78"/>
    </location>
</feature>
<dbReference type="GO" id="GO:0016987">
    <property type="term" value="F:sigma factor activity"/>
    <property type="evidence" value="ECO:0007669"/>
    <property type="project" value="UniProtKB-KW"/>
</dbReference>
<evidence type="ECO:0000313" key="8">
    <source>
        <dbReference type="Proteomes" id="UP000481643"/>
    </source>
</evidence>
<dbReference type="GO" id="GO:0003677">
    <property type="term" value="F:DNA binding"/>
    <property type="evidence" value="ECO:0007669"/>
    <property type="project" value="InterPro"/>
</dbReference>
<keyword evidence="2" id="KW-0805">Transcription regulation</keyword>
<dbReference type="Gene3D" id="1.10.10.10">
    <property type="entry name" value="Winged helix-like DNA-binding domain superfamily/Winged helix DNA-binding domain"/>
    <property type="match status" value="1"/>
</dbReference>
<comment type="caution">
    <text evidence="7">The sequence shown here is derived from an EMBL/GenBank/DDBJ whole genome shotgun (WGS) entry which is preliminary data.</text>
</comment>
<dbReference type="InterPro" id="IPR014284">
    <property type="entry name" value="RNA_pol_sigma-70_dom"/>
</dbReference>
<dbReference type="Proteomes" id="UP000481643">
    <property type="component" value="Unassembled WGS sequence"/>
</dbReference>
<name>A0A6L3Y919_9HYPH</name>
<evidence type="ECO:0000313" key="7">
    <source>
        <dbReference type="EMBL" id="KAB2676507.1"/>
    </source>
</evidence>
<gene>
    <name evidence="7" type="ORF">F9L08_26295</name>
</gene>
<organism evidence="7 8">
    <name type="scientific">Brucella tritici</name>
    <dbReference type="NCBI Taxonomy" id="94626"/>
    <lineage>
        <taxon>Bacteria</taxon>
        <taxon>Pseudomonadati</taxon>
        <taxon>Pseudomonadota</taxon>
        <taxon>Alphaproteobacteria</taxon>
        <taxon>Hyphomicrobiales</taxon>
        <taxon>Brucellaceae</taxon>
        <taxon>Brucella/Ochrobactrum group</taxon>
        <taxon>Brucella</taxon>
    </lineage>
</organism>
<dbReference type="InterPro" id="IPR007627">
    <property type="entry name" value="RNA_pol_sigma70_r2"/>
</dbReference>
<dbReference type="NCBIfam" id="TIGR02937">
    <property type="entry name" value="sigma70-ECF"/>
    <property type="match status" value="1"/>
</dbReference>
<sequence>MTGWSQRLARLFEQHRQKLESLVTRSTGDREVASDIVQDVFSRVLNGDQERTHEESVRILYVSARNATIDHVRTQKRRRELLRRIMPEQLACDVPTPDSIVAGRQALLELDQKLMELGRMTRDIFLLRRVHGMSNADIGKRYGISVSSVEKHVARAMRHCQKALSDRPG</sequence>
<dbReference type="Pfam" id="PF08281">
    <property type="entry name" value="Sigma70_r4_2"/>
    <property type="match status" value="1"/>
</dbReference>
<accession>A0A6L3Y919</accession>
<evidence type="ECO:0000256" key="2">
    <source>
        <dbReference type="ARBA" id="ARBA00023015"/>
    </source>
</evidence>
<dbReference type="SUPFAM" id="SSF88659">
    <property type="entry name" value="Sigma3 and sigma4 domains of RNA polymerase sigma factors"/>
    <property type="match status" value="1"/>
</dbReference>
<dbReference type="RefSeq" id="WP_151653956.1">
    <property type="nucleotide sequence ID" value="NZ_WBVX01000046.1"/>
</dbReference>